<evidence type="ECO:0000256" key="1">
    <source>
        <dbReference type="SAM" id="Phobius"/>
    </source>
</evidence>
<keyword evidence="1" id="KW-0812">Transmembrane</keyword>
<accession>A0A2S6N6N4</accession>
<protein>
    <recommendedName>
        <fullName evidence="4">Flp family type IVb pilin</fullName>
    </recommendedName>
</protein>
<name>A0A2S6N6N4_9HYPH</name>
<reference evidence="2 3" key="1">
    <citation type="journal article" date="2018" name="Arch. Microbiol.">
        <title>New insights into the metabolic potential of the phototrophic purple bacterium Rhodopila globiformis DSM 161(T) from its draft genome sequence and evidence for a vanadium-dependent nitrogenase.</title>
        <authorList>
            <person name="Imhoff J.F."/>
            <person name="Rahn T."/>
            <person name="Kunzel S."/>
            <person name="Neulinger S.C."/>
        </authorList>
    </citation>
    <scope>NUCLEOTIDE SEQUENCE [LARGE SCALE GENOMIC DNA]</scope>
    <source>
        <strain evidence="2 3">DSM 16996</strain>
    </source>
</reference>
<dbReference type="EMBL" id="NHSJ01000082">
    <property type="protein sequence ID" value="PPQ30247.1"/>
    <property type="molecule type" value="Genomic_DNA"/>
</dbReference>
<dbReference type="AlphaFoldDB" id="A0A2S6N6N4"/>
<evidence type="ECO:0008006" key="4">
    <source>
        <dbReference type="Google" id="ProtNLM"/>
    </source>
</evidence>
<feature type="transmembrane region" description="Helical" evidence="1">
    <location>
        <begin position="65"/>
        <end position="83"/>
    </location>
</feature>
<evidence type="ECO:0000313" key="2">
    <source>
        <dbReference type="EMBL" id="PPQ30247.1"/>
    </source>
</evidence>
<dbReference type="Proteomes" id="UP000239089">
    <property type="component" value="Unassembled WGS sequence"/>
</dbReference>
<keyword evidence="1" id="KW-0472">Membrane</keyword>
<gene>
    <name evidence="2" type="ORF">CCR94_13065</name>
</gene>
<keyword evidence="3" id="KW-1185">Reference proteome</keyword>
<comment type="caution">
    <text evidence="2">The sequence shown here is derived from an EMBL/GenBank/DDBJ whole genome shotgun (WGS) entry which is preliminary data.</text>
</comment>
<keyword evidence="1" id="KW-1133">Transmembrane helix</keyword>
<dbReference type="InterPro" id="IPR007047">
    <property type="entry name" value="Flp_Fap"/>
</dbReference>
<dbReference type="Pfam" id="PF04964">
    <property type="entry name" value="Flp_Fap"/>
    <property type="match status" value="1"/>
</dbReference>
<proteinExistence type="predicted"/>
<sequence length="99" mass="11284">MSVKVLFAYYAHITKRNKYIYDCGQRSRVWCTRPTDDPSQVRRGMAMRLLLRFWRDDTGSTITEYALIGGFISIGLILSFNAIGSKVNAMFIPVDNGLN</sequence>
<organism evidence="2 3">
    <name type="scientific">Rhodoblastus sphagnicola</name>
    <dbReference type="NCBI Taxonomy" id="333368"/>
    <lineage>
        <taxon>Bacteria</taxon>
        <taxon>Pseudomonadati</taxon>
        <taxon>Pseudomonadota</taxon>
        <taxon>Alphaproteobacteria</taxon>
        <taxon>Hyphomicrobiales</taxon>
        <taxon>Rhodoblastaceae</taxon>
        <taxon>Rhodoblastus</taxon>
    </lineage>
</organism>
<evidence type="ECO:0000313" key="3">
    <source>
        <dbReference type="Proteomes" id="UP000239089"/>
    </source>
</evidence>